<evidence type="ECO:0000256" key="4">
    <source>
        <dbReference type="ARBA" id="ARBA00022840"/>
    </source>
</evidence>
<dbReference type="InterPro" id="IPR017871">
    <property type="entry name" value="ABC_transporter-like_CS"/>
</dbReference>
<dbReference type="Pfam" id="PF00005">
    <property type="entry name" value="ABC_tran"/>
    <property type="match status" value="1"/>
</dbReference>
<dbReference type="Pfam" id="PF14524">
    <property type="entry name" value="Wzt_C"/>
    <property type="match status" value="1"/>
</dbReference>
<keyword evidence="7" id="KW-1185">Reference proteome</keyword>
<dbReference type="SUPFAM" id="SSF52540">
    <property type="entry name" value="P-loop containing nucleoside triphosphate hydrolases"/>
    <property type="match status" value="1"/>
</dbReference>
<name>A0A5C5V7Q7_9BACT</name>
<sequence length="434" mass="47394">MPAPAIAIESISKVYRIGAKEEVPDTLTGAVAGAIRYPWRNLVRLRQLTSFRDDDRGDDVLWALKNVSFDVKEGEVVGIIGRNGAGKSTLLKILSRITEPTSGRAMIRGRVSSLLEVGTGFHPELTGRENIYMNGTILGMTKREIDRKFDEIVEFSGVEKFLDTPTKRYSSGMQVRLAFAVAANLEPEILIIDEVLAVGDAEFQKRCLGKMQDVARSGRTVLFVSHNMASVLNLCSRALVMHNGSLSFDGRPDEAIESHTAVSTGNRASITSMSDCREAWCRPSIQSARIIDSGGRYHQVPLGGGIEVEMEFSNPEVPLRSPVMGLVFSHITKGVVAGVNTRMTGFSANAKPRASGKFSCRIPKLPFLQGAYEVDVWLGDGATNIDVLKGYLSFEIAGTDYYGSGKLPIPHMGTVMLDATWRLEPDVTCALFED</sequence>
<dbReference type="Gene3D" id="3.40.50.300">
    <property type="entry name" value="P-loop containing nucleotide triphosphate hydrolases"/>
    <property type="match status" value="1"/>
</dbReference>
<comment type="similarity">
    <text evidence="1">Belongs to the ABC transporter superfamily.</text>
</comment>
<protein>
    <submittedName>
        <fullName evidence="6">Teichoic acids export ATP-binding protein TagH</fullName>
    </submittedName>
</protein>
<dbReference type="InterPro" id="IPR050683">
    <property type="entry name" value="Bact_Polysacc_Export_ATP-bd"/>
</dbReference>
<evidence type="ECO:0000256" key="1">
    <source>
        <dbReference type="ARBA" id="ARBA00005417"/>
    </source>
</evidence>
<dbReference type="CDD" id="cd03220">
    <property type="entry name" value="ABC_KpsT_Wzt"/>
    <property type="match status" value="1"/>
</dbReference>
<proteinExistence type="inferred from homology"/>
<feature type="domain" description="ABC transporter" evidence="5">
    <location>
        <begin position="43"/>
        <end position="268"/>
    </location>
</feature>
<dbReference type="Proteomes" id="UP000316714">
    <property type="component" value="Unassembled WGS sequence"/>
</dbReference>
<accession>A0A5C5V7Q7</accession>
<dbReference type="InterPro" id="IPR027417">
    <property type="entry name" value="P-loop_NTPase"/>
</dbReference>
<dbReference type="AlphaFoldDB" id="A0A5C5V7Q7"/>
<gene>
    <name evidence="6" type="primary">tagH</name>
    <name evidence="6" type="ORF">KOR34_36160</name>
</gene>
<dbReference type="CDD" id="cd10147">
    <property type="entry name" value="Wzt_C-like"/>
    <property type="match status" value="1"/>
</dbReference>
<evidence type="ECO:0000313" key="6">
    <source>
        <dbReference type="EMBL" id="TWT33782.1"/>
    </source>
</evidence>
<dbReference type="SMART" id="SM00382">
    <property type="entry name" value="AAA"/>
    <property type="match status" value="1"/>
</dbReference>
<dbReference type="PROSITE" id="PS00211">
    <property type="entry name" value="ABC_TRANSPORTER_1"/>
    <property type="match status" value="1"/>
</dbReference>
<dbReference type="PANTHER" id="PTHR46743:SF2">
    <property type="entry name" value="TEICHOIC ACIDS EXPORT ATP-BINDING PROTEIN TAGH"/>
    <property type="match status" value="1"/>
</dbReference>
<dbReference type="PROSITE" id="PS50893">
    <property type="entry name" value="ABC_TRANSPORTER_2"/>
    <property type="match status" value="1"/>
</dbReference>
<dbReference type="Gene3D" id="2.70.50.60">
    <property type="entry name" value="abc- transporter (atp binding component) like domain"/>
    <property type="match status" value="1"/>
</dbReference>
<dbReference type="OrthoDB" id="9778870at2"/>
<dbReference type="InterPro" id="IPR003439">
    <property type="entry name" value="ABC_transporter-like_ATP-bd"/>
</dbReference>
<evidence type="ECO:0000256" key="3">
    <source>
        <dbReference type="ARBA" id="ARBA00022741"/>
    </source>
</evidence>
<dbReference type="InterPro" id="IPR003593">
    <property type="entry name" value="AAA+_ATPase"/>
</dbReference>
<dbReference type="InterPro" id="IPR015860">
    <property type="entry name" value="ABC_transpr_TagH-like"/>
</dbReference>
<evidence type="ECO:0000313" key="7">
    <source>
        <dbReference type="Proteomes" id="UP000316714"/>
    </source>
</evidence>
<dbReference type="InterPro" id="IPR029439">
    <property type="entry name" value="Wzt_C"/>
</dbReference>
<dbReference type="PANTHER" id="PTHR46743">
    <property type="entry name" value="TEICHOIC ACIDS EXPORT ATP-BINDING PROTEIN TAGH"/>
    <property type="match status" value="1"/>
</dbReference>
<organism evidence="6 7">
    <name type="scientific">Posidoniimonas corsicana</name>
    <dbReference type="NCBI Taxonomy" id="1938618"/>
    <lineage>
        <taxon>Bacteria</taxon>
        <taxon>Pseudomonadati</taxon>
        <taxon>Planctomycetota</taxon>
        <taxon>Planctomycetia</taxon>
        <taxon>Pirellulales</taxon>
        <taxon>Lacipirellulaceae</taxon>
        <taxon>Posidoniimonas</taxon>
    </lineage>
</organism>
<comment type="caution">
    <text evidence="6">The sequence shown here is derived from an EMBL/GenBank/DDBJ whole genome shotgun (WGS) entry which is preliminary data.</text>
</comment>
<evidence type="ECO:0000259" key="5">
    <source>
        <dbReference type="PROSITE" id="PS50893"/>
    </source>
</evidence>
<reference evidence="6 7" key="1">
    <citation type="submission" date="2019-02" db="EMBL/GenBank/DDBJ databases">
        <title>Deep-cultivation of Planctomycetes and their phenomic and genomic characterization uncovers novel biology.</title>
        <authorList>
            <person name="Wiegand S."/>
            <person name="Jogler M."/>
            <person name="Boedeker C."/>
            <person name="Pinto D."/>
            <person name="Vollmers J."/>
            <person name="Rivas-Marin E."/>
            <person name="Kohn T."/>
            <person name="Peeters S.H."/>
            <person name="Heuer A."/>
            <person name="Rast P."/>
            <person name="Oberbeckmann S."/>
            <person name="Bunk B."/>
            <person name="Jeske O."/>
            <person name="Meyerdierks A."/>
            <person name="Storesund J.E."/>
            <person name="Kallscheuer N."/>
            <person name="Luecker S."/>
            <person name="Lage O.M."/>
            <person name="Pohl T."/>
            <person name="Merkel B.J."/>
            <person name="Hornburger P."/>
            <person name="Mueller R.-W."/>
            <person name="Bruemmer F."/>
            <person name="Labrenz M."/>
            <person name="Spormann A.M."/>
            <person name="Op Den Camp H."/>
            <person name="Overmann J."/>
            <person name="Amann R."/>
            <person name="Jetten M.S.M."/>
            <person name="Mascher T."/>
            <person name="Medema M.H."/>
            <person name="Devos D.P."/>
            <person name="Kaster A.-K."/>
            <person name="Ovreas L."/>
            <person name="Rohde M."/>
            <person name="Galperin M.Y."/>
            <person name="Jogler C."/>
        </authorList>
    </citation>
    <scope>NUCLEOTIDE SEQUENCE [LARGE SCALE GENOMIC DNA]</scope>
    <source>
        <strain evidence="6 7">KOR34</strain>
    </source>
</reference>
<dbReference type="EMBL" id="SIHJ01000002">
    <property type="protein sequence ID" value="TWT33782.1"/>
    <property type="molecule type" value="Genomic_DNA"/>
</dbReference>
<dbReference type="GO" id="GO:0016887">
    <property type="term" value="F:ATP hydrolysis activity"/>
    <property type="evidence" value="ECO:0007669"/>
    <property type="project" value="InterPro"/>
</dbReference>
<keyword evidence="2" id="KW-0813">Transport</keyword>
<keyword evidence="3" id="KW-0547">Nucleotide-binding</keyword>
<dbReference type="GO" id="GO:0016020">
    <property type="term" value="C:membrane"/>
    <property type="evidence" value="ECO:0007669"/>
    <property type="project" value="InterPro"/>
</dbReference>
<evidence type="ECO:0000256" key="2">
    <source>
        <dbReference type="ARBA" id="ARBA00022448"/>
    </source>
</evidence>
<dbReference type="GO" id="GO:0140359">
    <property type="term" value="F:ABC-type transporter activity"/>
    <property type="evidence" value="ECO:0007669"/>
    <property type="project" value="InterPro"/>
</dbReference>
<dbReference type="RefSeq" id="WP_146566690.1">
    <property type="nucleotide sequence ID" value="NZ_SIHJ01000002.1"/>
</dbReference>
<dbReference type="GO" id="GO:0005524">
    <property type="term" value="F:ATP binding"/>
    <property type="evidence" value="ECO:0007669"/>
    <property type="project" value="UniProtKB-KW"/>
</dbReference>
<keyword evidence="4 6" id="KW-0067">ATP-binding</keyword>